<evidence type="ECO:0000313" key="2">
    <source>
        <dbReference type="EMBL" id="VTZ72741.1"/>
    </source>
</evidence>
<dbReference type="VEuPathDB" id="PlasmoDB:PY02560"/>
<name>A0A4V0KJR5_PLAYE</name>
<reference evidence="3" key="3">
    <citation type="submission" date="2019-05" db="EMBL/GenBank/DDBJ databases">
        <authorList>
            <consortium name="Pathogen Informatics"/>
        </authorList>
    </citation>
    <scope>NUCLEOTIDE SEQUENCE</scope>
    <source>
        <strain evidence="3">17X</strain>
    </source>
</reference>
<dbReference type="VEuPathDB" id="PlasmoDB:PY17X_0320801"/>
<dbReference type="KEGG" id="pyo:PY17X_0320801"/>
<dbReference type="VEuPathDB" id="PlasmoDB:PYYM_0047900"/>
<dbReference type="InterPro" id="IPR006477">
    <property type="entry name" value="Yir_bir_cir"/>
</dbReference>
<evidence type="ECO:0000313" key="4">
    <source>
        <dbReference type="Proteomes" id="UP000072874"/>
    </source>
</evidence>
<evidence type="ECO:0000256" key="1">
    <source>
        <dbReference type="SAM" id="Phobius"/>
    </source>
</evidence>
<keyword evidence="1" id="KW-0812">Transmembrane</keyword>
<dbReference type="NCBIfam" id="TIGR01590">
    <property type="entry name" value="yir-bir-cir_Pla"/>
    <property type="match status" value="1"/>
</dbReference>
<dbReference type="Pfam" id="PF06022">
    <property type="entry name" value="Cir_Bir_Yir"/>
    <property type="match status" value="1"/>
</dbReference>
<dbReference type="EMBL" id="LM993660">
    <property type="protein sequence ID" value="VTZ75620.1"/>
    <property type="molecule type" value="Genomic_DNA"/>
</dbReference>
<feature type="transmembrane region" description="Helical" evidence="1">
    <location>
        <begin position="252"/>
        <end position="273"/>
    </location>
</feature>
<protein>
    <submittedName>
        <fullName evidence="2">PIR protein</fullName>
    </submittedName>
    <submittedName>
        <fullName evidence="3">YIR protein</fullName>
    </submittedName>
</protein>
<dbReference type="Proteomes" id="UP000072874">
    <property type="component" value="Chromosome 6"/>
</dbReference>
<reference evidence="3" key="2">
    <citation type="submission" date="2014-05" db="EMBL/GenBank/DDBJ databases">
        <authorList>
            <person name="Aslett M.A."/>
            <person name="De Silva N."/>
        </authorList>
    </citation>
    <scope>NUCLEOTIDE SEQUENCE</scope>
    <source>
        <strain evidence="3">17X</strain>
    </source>
</reference>
<dbReference type="RefSeq" id="XP_034493365.1">
    <property type="nucleotide sequence ID" value="XM_034637718.1"/>
</dbReference>
<gene>
    <name evidence="2" type="ORF">PY17X_0320801</name>
    <name evidence="3" type="ORF">PY17X_0627400</name>
</gene>
<dbReference type="OrthoDB" id="373147at2759"/>
<dbReference type="Proteomes" id="UP000072874">
    <property type="component" value="Chromosome 3"/>
</dbReference>
<dbReference type="GeneID" id="55210780"/>
<keyword evidence="1" id="KW-0472">Membrane</keyword>
<dbReference type="EMBL" id="LM993657">
    <property type="protein sequence ID" value="VTZ72741.1"/>
    <property type="molecule type" value="Genomic_DNA"/>
</dbReference>
<dbReference type="VEuPathDB" id="PlasmoDB:Py17XNL_000600819"/>
<organism evidence="3 4">
    <name type="scientific">Plasmodium yoelii</name>
    <dbReference type="NCBI Taxonomy" id="5861"/>
    <lineage>
        <taxon>Eukaryota</taxon>
        <taxon>Sar</taxon>
        <taxon>Alveolata</taxon>
        <taxon>Apicomplexa</taxon>
        <taxon>Aconoidasida</taxon>
        <taxon>Haemosporida</taxon>
        <taxon>Plasmodiidae</taxon>
        <taxon>Plasmodium</taxon>
        <taxon>Plasmodium (Vinckeia)</taxon>
    </lineage>
</organism>
<reference evidence="3 4" key="1">
    <citation type="journal article" date="2014" name="BMC Biol.">
        <title>A comprehensive evaluation of rodent malaria parasite genomes and gene expression.</title>
        <authorList>
            <person name="Otto T.D."/>
            <person name="Bohme U."/>
            <person name="Jackson A.P."/>
            <person name="Hunt M."/>
            <person name="Franke-Fayard B."/>
            <person name="Hoeijmakers W.A."/>
            <person name="Religa A.A."/>
            <person name="Robertson L."/>
            <person name="Sanders M."/>
            <person name="Ogun S.A."/>
            <person name="Cunningham D."/>
            <person name="Erhart A."/>
            <person name="Billker O."/>
            <person name="Khan S.M."/>
            <person name="Stunnenberg H.G."/>
            <person name="Langhorne J."/>
            <person name="Holder A.A."/>
            <person name="Waters A.P."/>
            <person name="Newbold C.I."/>
            <person name="Pain A."/>
            <person name="Berriman M."/>
            <person name="Janse C.J."/>
        </authorList>
    </citation>
    <scope>NUCLEOTIDE SEQUENCE [LARGE SCALE GENOMIC DNA]</scope>
    <source>
        <strain evidence="3 4">17X</strain>
    </source>
</reference>
<evidence type="ECO:0000313" key="3">
    <source>
        <dbReference type="EMBL" id="VTZ75620.1"/>
    </source>
</evidence>
<sequence>MNKKLCEKFMNVWEFLPDELTSDKKYQFKTGNFLDSYCDGNSCDSDIEKINGGCLYLFNQLFGSSDLFKSVANSNINIVEYIMIWLSYMLNLKEQSGNNSNLQYFYSTTINNNRYKNSIGGVTEYKNYKDLIDQKTYFLDMDKKIISNFYEAFKLLCEMYTNFVENKSYCSNCSQNANKFVNKYNEMNQNSVITSNNSYKQLLSTLSNEYNNFKNYYTSKGGNSKDIPSISSIEKIQSSEDTPSSSSITSKLFTVLSIFGAIAFFWGISYKYSLFGFRKRFKKQQIREKIKNIKKRMNH</sequence>
<keyword evidence="1" id="KW-1133">Transmembrane helix</keyword>
<proteinExistence type="predicted"/>
<dbReference type="AlphaFoldDB" id="A0A4V0KJR5"/>
<dbReference type="OMA" id="CEMHTNF"/>
<accession>A0A4V0KJR5</accession>
<dbReference type="VEuPathDB" id="PlasmoDB:PY17X_0627400"/>